<name>A0A7N9IBJ7_MACFA</name>
<proteinExistence type="predicted"/>
<evidence type="ECO:0000313" key="1">
    <source>
        <dbReference type="Ensembl" id="ENSMFAP00000051446.1"/>
    </source>
</evidence>
<dbReference type="PANTHER" id="PTHR46254:SF12">
    <property type="entry name" value="RNA BINDING MOTIF SINGLE STRANDED INTERACTING PROTEIN 2"/>
    <property type="match status" value="1"/>
</dbReference>
<protein>
    <submittedName>
        <fullName evidence="1">Uncharacterized protein</fullName>
    </submittedName>
</protein>
<reference evidence="1 2" key="1">
    <citation type="submission" date="2013-03" db="EMBL/GenBank/DDBJ databases">
        <authorList>
            <person name="Warren W."/>
            <person name="Wilson R.K."/>
        </authorList>
    </citation>
    <scope>NUCLEOTIDE SEQUENCE</scope>
</reference>
<dbReference type="AlphaFoldDB" id="A0A7N9IBJ7"/>
<organism evidence="1 2">
    <name type="scientific">Macaca fascicularis</name>
    <name type="common">Crab-eating macaque</name>
    <name type="synonym">Cynomolgus monkey</name>
    <dbReference type="NCBI Taxonomy" id="9541"/>
    <lineage>
        <taxon>Eukaryota</taxon>
        <taxon>Metazoa</taxon>
        <taxon>Chordata</taxon>
        <taxon>Craniata</taxon>
        <taxon>Vertebrata</taxon>
        <taxon>Euteleostomi</taxon>
        <taxon>Mammalia</taxon>
        <taxon>Eutheria</taxon>
        <taxon>Euarchontoglires</taxon>
        <taxon>Primates</taxon>
        <taxon>Haplorrhini</taxon>
        <taxon>Catarrhini</taxon>
        <taxon>Cercopithecidae</taxon>
        <taxon>Cercopithecinae</taxon>
        <taxon>Macaca</taxon>
    </lineage>
</organism>
<evidence type="ECO:0000313" key="2">
    <source>
        <dbReference type="Proteomes" id="UP000233100"/>
    </source>
</evidence>
<reference evidence="1" key="3">
    <citation type="submission" date="2025-09" db="UniProtKB">
        <authorList>
            <consortium name="Ensembl"/>
        </authorList>
    </citation>
    <scope>IDENTIFICATION</scope>
</reference>
<dbReference type="GeneTree" id="ENSGT00940000161627"/>
<dbReference type="PANTHER" id="PTHR46254">
    <property type="entry name" value="PROTEIN GVQW1-RELATED"/>
    <property type="match status" value="1"/>
</dbReference>
<sequence>MTGTRSEGHFSVGPPCHTWHSPAHSLSPAPLPAAFSHILCPHSTDTMGFLLSFFFFFEMESCCVAQAVVQWCNLSSLQPLPPVFKRSSCLSLPSSWDYRHTLPCPANFFVFLVETEFHNVGQVGFKLLIASDPPTLASQSVRITGVSHRAWPMGFLKYKCGSTV</sequence>
<accession>A0A7N9IBJ7</accession>
<keyword evidence="2" id="KW-1185">Reference proteome</keyword>
<dbReference type="PRINTS" id="PR02045">
    <property type="entry name" value="F138DOMAIN"/>
</dbReference>
<dbReference type="Proteomes" id="UP000233100">
    <property type="component" value="Chromosome 16"/>
</dbReference>
<reference evidence="1" key="2">
    <citation type="submission" date="2025-08" db="UniProtKB">
        <authorList>
            <consortium name="Ensembl"/>
        </authorList>
    </citation>
    <scope>IDENTIFICATION</scope>
</reference>
<dbReference type="Ensembl" id="ENSMFAT00000074203.1">
    <property type="protein sequence ID" value="ENSMFAP00000051446.1"/>
    <property type="gene ID" value="ENSMFAG00000056933.1"/>
</dbReference>